<evidence type="ECO:0000313" key="2">
    <source>
        <dbReference type="Proteomes" id="UP000593561"/>
    </source>
</evidence>
<evidence type="ECO:0000313" key="1">
    <source>
        <dbReference type="EMBL" id="MBA0616450.1"/>
    </source>
</evidence>
<name>A0A7J8RS93_GOSDV</name>
<accession>A0A7J8RS93</accession>
<gene>
    <name evidence="1" type="ORF">Godav_016494</name>
</gene>
<dbReference type="EMBL" id="JABFAC010000006">
    <property type="protein sequence ID" value="MBA0616450.1"/>
    <property type="molecule type" value="Genomic_DNA"/>
</dbReference>
<proteinExistence type="predicted"/>
<dbReference type="AlphaFoldDB" id="A0A7J8RS93"/>
<keyword evidence="2" id="KW-1185">Reference proteome</keyword>
<dbReference type="Proteomes" id="UP000593561">
    <property type="component" value="Unassembled WGS sequence"/>
</dbReference>
<sequence>METDIQQCILVSYTRREPSWTSHWKVAPRNSRPGFSEN</sequence>
<comment type="caution">
    <text evidence="1">The sequence shown here is derived from an EMBL/GenBank/DDBJ whole genome shotgun (WGS) entry which is preliminary data.</text>
</comment>
<organism evidence="1 2">
    <name type="scientific">Gossypium davidsonii</name>
    <name type="common">Davidson's cotton</name>
    <name type="synonym">Gossypium klotzschianum subsp. davidsonii</name>
    <dbReference type="NCBI Taxonomy" id="34287"/>
    <lineage>
        <taxon>Eukaryota</taxon>
        <taxon>Viridiplantae</taxon>
        <taxon>Streptophyta</taxon>
        <taxon>Embryophyta</taxon>
        <taxon>Tracheophyta</taxon>
        <taxon>Spermatophyta</taxon>
        <taxon>Magnoliopsida</taxon>
        <taxon>eudicotyledons</taxon>
        <taxon>Gunneridae</taxon>
        <taxon>Pentapetalae</taxon>
        <taxon>rosids</taxon>
        <taxon>malvids</taxon>
        <taxon>Malvales</taxon>
        <taxon>Malvaceae</taxon>
        <taxon>Malvoideae</taxon>
        <taxon>Gossypium</taxon>
    </lineage>
</organism>
<reference evidence="1 2" key="1">
    <citation type="journal article" date="2019" name="Genome Biol. Evol.">
        <title>Insights into the evolution of the New World diploid cottons (Gossypium, subgenus Houzingenia) based on genome sequencing.</title>
        <authorList>
            <person name="Grover C.E."/>
            <person name="Arick M.A. 2nd"/>
            <person name="Thrash A."/>
            <person name="Conover J.L."/>
            <person name="Sanders W.S."/>
            <person name="Peterson D.G."/>
            <person name="Frelichowski J.E."/>
            <person name="Scheffler J.A."/>
            <person name="Scheffler B.E."/>
            <person name="Wendel J.F."/>
        </authorList>
    </citation>
    <scope>NUCLEOTIDE SEQUENCE [LARGE SCALE GENOMIC DNA]</scope>
    <source>
        <strain evidence="1">27</strain>
        <tissue evidence="1">Leaf</tissue>
    </source>
</reference>
<protein>
    <submittedName>
        <fullName evidence="1">Uncharacterized protein</fullName>
    </submittedName>
</protein>